<protein>
    <submittedName>
        <fullName evidence="2">Uncharacterized protein</fullName>
    </submittedName>
</protein>
<feature type="coiled-coil region" evidence="1">
    <location>
        <begin position="95"/>
        <end position="126"/>
    </location>
</feature>
<name>U6GDM2_EIMAC</name>
<organism evidence="2 3">
    <name type="scientific">Eimeria acervulina</name>
    <name type="common">Coccidian parasite</name>
    <dbReference type="NCBI Taxonomy" id="5801"/>
    <lineage>
        <taxon>Eukaryota</taxon>
        <taxon>Sar</taxon>
        <taxon>Alveolata</taxon>
        <taxon>Apicomplexa</taxon>
        <taxon>Conoidasida</taxon>
        <taxon>Coccidia</taxon>
        <taxon>Eucoccidiorida</taxon>
        <taxon>Eimeriorina</taxon>
        <taxon>Eimeriidae</taxon>
        <taxon>Eimeria</taxon>
    </lineage>
</organism>
<evidence type="ECO:0000256" key="1">
    <source>
        <dbReference type="SAM" id="Coils"/>
    </source>
</evidence>
<reference evidence="2" key="1">
    <citation type="submission" date="2013-10" db="EMBL/GenBank/DDBJ databases">
        <title>Genomic analysis of the causative agents of coccidiosis in chickens.</title>
        <authorList>
            <person name="Reid A.J."/>
            <person name="Blake D."/>
            <person name="Billington K."/>
            <person name="Browne H."/>
            <person name="Dunn M."/>
            <person name="Hung S."/>
            <person name="Kawahara F."/>
            <person name="Miranda-Saavedra D."/>
            <person name="Mourier T."/>
            <person name="Nagra H."/>
            <person name="Otto T.D."/>
            <person name="Rawlings N."/>
            <person name="Sanchez A."/>
            <person name="Sanders M."/>
            <person name="Subramaniam C."/>
            <person name="Tay Y."/>
            <person name="Dear P."/>
            <person name="Doerig C."/>
            <person name="Gruber A."/>
            <person name="Parkinson J."/>
            <person name="Shirley M."/>
            <person name="Wan K.L."/>
            <person name="Berriman M."/>
            <person name="Tomley F."/>
            <person name="Pain A."/>
        </authorList>
    </citation>
    <scope>NUCLEOTIDE SEQUENCE</scope>
    <source>
        <strain evidence="2">Houghton</strain>
    </source>
</reference>
<dbReference type="Proteomes" id="UP000018050">
    <property type="component" value="Unassembled WGS sequence"/>
</dbReference>
<keyword evidence="1" id="KW-0175">Coiled coil</keyword>
<dbReference type="RefSeq" id="XP_013251404.1">
    <property type="nucleotide sequence ID" value="XM_013395950.1"/>
</dbReference>
<keyword evidence="3" id="KW-1185">Reference proteome</keyword>
<dbReference type="VEuPathDB" id="ToxoDB:EAH_00032770"/>
<proteinExistence type="predicted"/>
<gene>
    <name evidence="2" type="ORF">EAH_00032770</name>
</gene>
<dbReference type="EMBL" id="HG670856">
    <property type="protein sequence ID" value="CDI78366.1"/>
    <property type="molecule type" value="Genomic_DNA"/>
</dbReference>
<evidence type="ECO:0000313" key="2">
    <source>
        <dbReference type="EMBL" id="CDI78366.1"/>
    </source>
</evidence>
<dbReference type="GeneID" id="25271347"/>
<accession>U6GDM2</accession>
<dbReference type="AlphaFoldDB" id="U6GDM2"/>
<reference evidence="2" key="2">
    <citation type="submission" date="2013-10" db="EMBL/GenBank/DDBJ databases">
        <authorList>
            <person name="Aslett M."/>
        </authorList>
    </citation>
    <scope>NUCLEOTIDE SEQUENCE</scope>
    <source>
        <strain evidence="2">Houghton</strain>
    </source>
</reference>
<sequence length="213" mass="21930">MYTAENSLGRALATAITHTYRGSQAAHPLNPAAAAAAAAPAPAAAVQIRGVETAAAPAAAAAGDEAGAVTATTTTTAAPAANRKLFKREISQVQHIFLQDNLQQQQQQLQQQQQQQQQENENGGEETAAGLYAASRETRLLKIHRSPAATAASAESAESAAAPAAAPAAAAAAIQLGTAERNNSLDSTAQRNVPACFLFLQNCRWLIAGELPQ</sequence>
<evidence type="ECO:0000313" key="3">
    <source>
        <dbReference type="Proteomes" id="UP000018050"/>
    </source>
</evidence>